<dbReference type="EMBL" id="CP061799">
    <property type="protein sequence ID" value="QTA79212.1"/>
    <property type="molecule type" value="Genomic_DNA"/>
</dbReference>
<name>A0A975GFF6_9BACT</name>
<dbReference type="Proteomes" id="UP000663720">
    <property type="component" value="Chromosome"/>
</dbReference>
<dbReference type="RefSeq" id="WP_207690984.1">
    <property type="nucleotide sequence ID" value="NZ_CP061799.1"/>
</dbReference>
<gene>
    <name evidence="1" type="ORF">dnl_14670</name>
</gene>
<dbReference type="AlphaFoldDB" id="A0A975GFF6"/>
<proteinExistence type="predicted"/>
<sequence length="49" mass="5691">MRKFSGLSEIYLVFFVEEIDDDNRTRYESDYSDKVAGTTVMPIFAETGF</sequence>
<keyword evidence="2" id="KW-1185">Reference proteome</keyword>
<dbReference type="KEGG" id="dli:dnl_14670"/>
<protein>
    <submittedName>
        <fullName evidence="1">Uncharacterized protein</fullName>
    </submittedName>
</protein>
<organism evidence="1 2">
    <name type="scientific">Desulfonema limicola</name>
    <dbReference type="NCBI Taxonomy" id="45656"/>
    <lineage>
        <taxon>Bacteria</taxon>
        <taxon>Pseudomonadati</taxon>
        <taxon>Thermodesulfobacteriota</taxon>
        <taxon>Desulfobacteria</taxon>
        <taxon>Desulfobacterales</taxon>
        <taxon>Desulfococcaceae</taxon>
        <taxon>Desulfonema</taxon>
    </lineage>
</organism>
<evidence type="ECO:0000313" key="1">
    <source>
        <dbReference type="EMBL" id="QTA79212.1"/>
    </source>
</evidence>
<evidence type="ECO:0000313" key="2">
    <source>
        <dbReference type="Proteomes" id="UP000663720"/>
    </source>
</evidence>
<accession>A0A975GFF6</accession>
<reference evidence="1" key="1">
    <citation type="journal article" date="2021" name="Microb. Physiol.">
        <title>Proteogenomic Insights into the Physiology of Marine, Sulfate-Reducing, Filamentous Desulfonema limicola and Desulfonema magnum.</title>
        <authorList>
            <person name="Schnaars V."/>
            <person name="Wohlbrand L."/>
            <person name="Scheve S."/>
            <person name="Hinrichs C."/>
            <person name="Reinhardt R."/>
            <person name="Rabus R."/>
        </authorList>
    </citation>
    <scope>NUCLEOTIDE SEQUENCE</scope>
    <source>
        <strain evidence="1">5ac10</strain>
    </source>
</reference>